<feature type="region of interest" description="Disordered" evidence="1">
    <location>
        <begin position="1"/>
        <end position="79"/>
    </location>
</feature>
<evidence type="ECO:0008006" key="5">
    <source>
        <dbReference type="Google" id="ProtNLM"/>
    </source>
</evidence>
<feature type="region of interest" description="Disordered" evidence="1">
    <location>
        <begin position="291"/>
        <end position="319"/>
    </location>
</feature>
<protein>
    <recommendedName>
        <fullName evidence="5">Peroxin domain-containing protein</fullName>
    </recommendedName>
</protein>
<keyword evidence="2" id="KW-0472">Membrane</keyword>
<evidence type="ECO:0000256" key="2">
    <source>
        <dbReference type="SAM" id="Phobius"/>
    </source>
</evidence>
<sequence>MDPASAATQPRPPGPPPQPPQPLEIGQEGPAVPYDEARPRGEEPALAPGEKPEVVDAVDADNPTGSHELADKSAAEKPVEEKGYAEIEHGDTEVKNLGWNSESPDMVASPLVGGLTNEDLWALIRRFDKQIFHVKSIPDPPLGGLDLNIADEEEFSPDKLRAHIERLYMHVIVGAFGFWKHIVRLRSWREPRRTSAFLAVYALGWALDLVVPTLLTFLVVLIVYPPSRAYCFPPAPPSVVDPSTGGVKKPASGVLASANSVTGAPEKHSGEAVEQEAHSFVSSISSLVVSTAAGKHPQGDPPSDPGPGASASAPDPADASMDLVDAKDKAAGEEPGTHHDKTKKPVSETIWIKARPGMRMMADFVDTYERFGNALSPTTPFPQNESRLKLAGVFVPLILASLILSPYTVWKANGFSTGFVFFGDPLIQRGLAFINRRFPHWQEYLELRNTVLKGVPTNAQLTITLLRMGERNKAPIPPPPASNAPPSIEEVDIKGKEETMQNLGADKGEVEEAVQPDHDALAPAESDTQPEKKQTKGRKIINFIKGTTKGSINTSLTANKVRAMAGSVHARERLGVVKGLRQQDPAKGPVRFPARYKGRSGHAYITATATTPALSWTAELEDVNPAWSVTIGDIEELQKVGGLGWKSKIVVGWATNREIADGLIIRDKMGGERHLTAILTRDQLFNRLVAIGSQMWEAW</sequence>
<dbReference type="RefSeq" id="XP_028465940.1">
    <property type="nucleotide sequence ID" value="XM_028612090.1"/>
</dbReference>
<reference evidence="3 4" key="1">
    <citation type="journal article" date="2018" name="Mol. Ecol.">
        <title>The obligate alkalophilic soda-lake fungus Sodiomyces alkalinus has shifted to a protein diet.</title>
        <authorList>
            <person name="Grum-Grzhimaylo A.A."/>
            <person name="Falkoski D.L."/>
            <person name="van den Heuvel J."/>
            <person name="Valero-Jimenez C.A."/>
            <person name="Min B."/>
            <person name="Choi I.G."/>
            <person name="Lipzen A."/>
            <person name="Daum C.G."/>
            <person name="Aanen D.K."/>
            <person name="Tsang A."/>
            <person name="Henrissat B."/>
            <person name="Bilanenko E.N."/>
            <person name="de Vries R.P."/>
            <person name="van Kan J.A.L."/>
            <person name="Grigoriev I.V."/>
            <person name="Debets A.J.M."/>
        </authorList>
    </citation>
    <scope>NUCLEOTIDE SEQUENCE [LARGE SCALE GENOMIC DNA]</scope>
    <source>
        <strain evidence="3 4">F11</strain>
    </source>
</reference>
<gene>
    <name evidence="3" type="ORF">SODALDRAFT_333903</name>
</gene>
<dbReference type="GeneID" id="39580568"/>
<feature type="transmembrane region" description="Helical" evidence="2">
    <location>
        <begin position="195"/>
        <end position="224"/>
    </location>
</feature>
<dbReference type="AlphaFoldDB" id="A0A3N2PUJ6"/>
<organism evidence="3 4">
    <name type="scientific">Sodiomyces alkalinus (strain CBS 110278 / VKM F-3762 / F11)</name>
    <name type="common">Alkaliphilic filamentous fungus</name>
    <dbReference type="NCBI Taxonomy" id="1314773"/>
    <lineage>
        <taxon>Eukaryota</taxon>
        <taxon>Fungi</taxon>
        <taxon>Dikarya</taxon>
        <taxon>Ascomycota</taxon>
        <taxon>Pezizomycotina</taxon>
        <taxon>Sordariomycetes</taxon>
        <taxon>Hypocreomycetidae</taxon>
        <taxon>Glomerellales</taxon>
        <taxon>Plectosphaerellaceae</taxon>
        <taxon>Sodiomyces</taxon>
    </lineage>
</organism>
<dbReference type="PANTHER" id="PTHR38694">
    <property type="entry name" value="CONSERVED EXPRESSED PROTEIN"/>
    <property type="match status" value="1"/>
</dbReference>
<dbReference type="Pfam" id="PF11696">
    <property type="entry name" value="DUF3292"/>
    <property type="match status" value="1"/>
</dbReference>
<keyword evidence="4" id="KW-1185">Reference proteome</keyword>
<name>A0A3N2PUJ6_SODAK</name>
<proteinExistence type="predicted"/>
<keyword evidence="2" id="KW-1133">Transmembrane helix</keyword>
<evidence type="ECO:0000313" key="3">
    <source>
        <dbReference type="EMBL" id="ROT38134.1"/>
    </source>
</evidence>
<dbReference type="Proteomes" id="UP000272025">
    <property type="component" value="Unassembled WGS sequence"/>
</dbReference>
<evidence type="ECO:0000313" key="4">
    <source>
        <dbReference type="Proteomes" id="UP000272025"/>
    </source>
</evidence>
<accession>A0A3N2PUJ6</accession>
<feature type="compositionally biased region" description="Basic and acidic residues" evidence="1">
    <location>
        <begin position="68"/>
        <end position="79"/>
    </location>
</feature>
<dbReference type="InterPro" id="IPR021709">
    <property type="entry name" value="DUF3292"/>
</dbReference>
<feature type="compositionally biased region" description="Low complexity" evidence="1">
    <location>
        <begin position="306"/>
        <end position="319"/>
    </location>
</feature>
<dbReference type="STRING" id="1314773.A0A3N2PUJ6"/>
<dbReference type="EMBL" id="ML119056">
    <property type="protein sequence ID" value="ROT38134.1"/>
    <property type="molecule type" value="Genomic_DNA"/>
</dbReference>
<dbReference type="PANTHER" id="PTHR38694:SF1">
    <property type="entry name" value="PEROXIN DOMAIN-CONTAINING PROTEIN"/>
    <property type="match status" value="1"/>
</dbReference>
<evidence type="ECO:0000256" key="1">
    <source>
        <dbReference type="SAM" id="MobiDB-lite"/>
    </source>
</evidence>
<feature type="compositionally biased region" description="Pro residues" evidence="1">
    <location>
        <begin position="10"/>
        <end position="22"/>
    </location>
</feature>
<keyword evidence="2" id="KW-0812">Transmembrane</keyword>
<dbReference type="OrthoDB" id="1708389at2759"/>